<accession>A0A7W6EG27</accession>
<sequence>MLSAGDTFKAIEQATGRVQADESRVASVMEQTTAETARLRGEQAALYRELARMRLDALDQQQVAGGLDAAERQALATLEAHNRQVAAIRQQHDALAEDLAELRSQRGERAQAVQDAAARVDAREAETANRLTEDVAWQAQTARLEGAQARAHAAEDKAQQSEADRDAKSKPYLADKLFVYLWERGYGTPAYRGGFLTKWGDDYVARLIRFEPARQNFHLLNEMPKRLRDHADRLHATAEDEARKLAALERAGLETDGIAALEAAHADAVAALEAHDAKQTELERALAATDARRTAMMEGETSGLVQAQEGLADSLKREDLRKLLREALATPTPEDERIVHRLQDIETGLEKLAREAEQARKLALDLARKRVELERSRDSFRQSGYEQQGGGFVNDKLIGDILGGIIGGVLSSRDLGDALRSGYRRGNQPRDQRWNRPPPSSGGGGFGGAGGWGGGFGTGGGFGGGSGRGRSSGGSSGGGGFRTGGRF</sequence>
<evidence type="ECO:0000256" key="2">
    <source>
        <dbReference type="SAM" id="MobiDB-lite"/>
    </source>
</evidence>
<proteinExistence type="predicted"/>
<gene>
    <name evidence="3" type="ORF">FHS81_001220</name>
</gene>
<feature type="region of interest" description="Disordered" evidence="2">
    <location>
        <begin position="420"/>
        <end position="487"/>
    </location>
</feature>
<dbReference type="RefSeq" id="WP_183751140.1">
    <property type="nucleotide sequence ID" value="NZ_JACICC010000002.1"/>
</dbReference>
<feature type="compositionally biased region" description="Gly residues" evidence="2">
    <location>
        <begin position="441"/>
        <end position="487"/>
    </location>
</feature>
<protein>
    <submittedName>
        <fullName evidence="3">Chromosome segregation ATPase</fullName>
    </submittedName>
</protein>
<organism evidence="3 4">
    <name type="scientific">Pseudochelatococcus contaminans</name>
    <dbReference type="NCBI Taxonomy" id="1538103"/>
    <lineage>
        <taxon>Bacteria</taxon>
        <taxon>Pseudomonadati</taxon>
        <taxon>Pseudomonadota</taxon>
        <taxon>Alphaproteobacteria</taxon>
        <taxon>Hyphomicrobiales</taxon>
        <taxon>Chelatococcaceae</taxon>
        <taxon>Pseudochelatococcus</taxon>
    </lineage>
</organism>
<dbReference type="Proteomes" id="UP000537592">
    <property type="component" value="Unassembled WGS sequence"/>
</dbReference>
<keyword evidence="1" id="KW-0175">Coiled coil</keyword>
<evidence type="ECO:0000313" key="4">
    <source>
        <dbReference type="Proteomes" id="UP000537592"/>
    </source>
</evidence>
<feature type="coiled-coil region" evidence="1">
    <location>
        <begin position="342"/>
        <end position="376"/>
    </location>
</feature>
<reference evidence="3 4" key="1">
    <citation type="submission" date="2020-08" db="EMBL/GenBank/DDBJ databases">
        <title>Genomic Encyclopedia of Type Strains, Phase IV (KMG-IV): sequencing the most valuable type-strain genomes for metagenomic binning, comparative biology and taxonomic classification.</title>
        <authorList>
            <person name="Goeker M."/>
        </authorList>
    </citation>
    <scope>NUCLEOTIDE SEQUENCE [LARGE SCALE GENOMIC DNA]</scope>
    <source>
        <strain evidence="3 4">DSM 28760</strain>
    </source>
</reference>
<feature type="region of interest" description="Disordered" evidence="2">
    <location>
        <begin position="146"/>
        <end position="167"/>
    </location>
</feature>
<evidence type="ECO:0000256" key="1">
    <source>
        <dbReference type="SAM" id="Coils"/>
    </source>
</evidence>
<comment type="caution">
    <text evidence="3">The sequence shown here is derived from an EMBL/GenBank/DDBJ whole genome shotgun (WGS) entry which is preliminary data.</text>
</comment>
<dbReference type="AlphaFoldDB" id="A0A7W6EG27"/>
<feature type="compositionally biased region" description="Basic and acidic residues" evidence="2">
    <location>
        <begin position="152"/>
        <end position="167"/>
    </location>
</feature>
<keyword evidence="4" id="KW-1185">Reference proteome</keyword>
<feature type="coiled-coil region" evidence="1">
    <location>
        <begin position="78"/>
        <end position="105"/>
    </location>
</feature>
<dbReference type="EMBL" id="JACICC010000002">
    <property type="protein sequence ID" value="MBB3809150.1"/>
    <property type="molecule type" value="Genomic_DNA"/>
</dbReference>
<evidence type="ECO:0000313" key="3">
    <source>
        <dbReference type="EMBL" id="MBB3809150.1"/>
    </source>
</evidence>
<name>A0A7W6EG27_9HYPH</name>